<accession>A0A7G9RIJ6</accession>
<protein>
    <recommendedName>
        <fullName evidence="4">LPP20 lipoprotein</fullName>
    </recommendedName>
</protein>
<evidence type="ECO:0000313" key="2">
    <source>
        <dbReference type="EMBL" id="QNN55421.1"/>
    </source>
</evidence>
<feature type="chain" id="PRO_5028872546" description="LPP20 lipoprotein" evidence="1">
    <location>
        <begin position="18"/>
        <end position="224"/>
    </location>
</feature>
<keyword evidence="1" id="KW-0732">Signal</keyword>
<feature type="signal peptide" evidence="1">
    <location>
        <begin position="1"/>
        <end position="17"/>
    </location>
</feature>
<evidence type="ECO:0008006" key="4">
    <source>
        <dbReference type="Google" id="ProtNLM"/>
    </source>
</evidence>
<reference evidence="2 3" key="1">
    <citation type="submission" date="2020-08" db="EMBL/GenBank/DDBJ databases">
        <title>Genome sequence of Diaphorobacter ruginosibacter DSM 27467T.</title>
        <authorList>
            <person name="Hyun D.-W."/>
            <person name="Bae J.-W."/>
        </authorList>
    </citation>
    <scope>NUCLEOTIDE SEQUENCE [LARGE SCALE GENOMIC DNA]</scope>
    <source>
        <strain evidence="2 3">DSM 27467</strain>
    </source>
</reference>
<dbReference type="AlphaFoldDB" id="A0A7G9RIJ6"/>
<dbReference type="KEGG" id="drg:H9K76_12130"/>
<proteinExistence type="predicted"/>
<keyword evidence="3" id="KW-1185">Reference proteome</keyword>
<gene>
    <name evidence="2" type="ORF">H9K76_12130</name>
</gene>
<dbReference type="EMBL" id="CP060714">
    <property type="protein sequence ID" value="QNN55421.1"/>
    <property type="molecule type" value="Genomic_DNA"/>
</dbReference>
<evidence type="ECO:0000313" key="3">
    <source>
        <dbReference type="Proteomes" id="UP000515811"/>
    </source>
</evidence>
<dbReference type="PROSITE" id="PS51257">
    <property type="entry name" value="PROKAR_LIPOPROTEIN"/>
    <property type="match status" value="1"/>
</dbReference>
<organism evidence="2 3">
    <name type="scientific">Diaphorobacter ruginosibacter</name>
    <dbReference type="NCBI Taxonomy" id="1715720"/>
    <lineage>
        <taxon>Bacteria</taxon>
        <taxon>Pseudomonadati</taxon>
        <taxon>Pseudomonadota</taxon>
        <taxon>Betaproteobacteria</taxon>
        <taxon>Burkholderiales</taxon>
        <taxon>Comamonadaceae</taxon>
        <taxon>Diaphorobacter</taxon>
    </lineage>
</organism>
<dbReference type="Proteomes" id="UP000515811">
    <property type="component" value="Chromosome"/>
</dbReference>
<dbReference type="RefSeq" id="WP_187595694.1">
    <property type="nucleotide sequence ID" value="NZ_CP060714.1"/>
</dbReference>
<name>A0A7G9RIJ6_9BURK</name>
<sequence length="224" mass="23546">MTRFTLASIALATAALAGCGTAPSAPPNCDDPNNADPACVQVQAAQKAKADQAARQAQTEAESVARFNALQLQLDEEVRDAEVSIAAAVDAGNSLPKAQRPRNSSVLTTTVPVTDSLTPRVADMKMLDAVIIEMPTAGKKKRGYTNAMNAVKALATRVADNRGGATILVEQSSADVRGRKVNTSEGESLTKDGNALTVRKEVSSEVLKGIERYTIKAGDLKKRP</sequence>
<evidence type="ECO:0000256" key="1">
    <source>
        <dbReference type="SAM" id="SignalP"/>
    </source>
</evidence>